<dbReference type="EMBL" id="BARU01020411">
    <property type="protein sequence ID" value="GAH48917.1"/>
    <property type="molecule type" value="Genomic_DNA"/>
</dbReference>
<feature type="non-terminal residue" evidence="2">
    <location>
        <position position="1"/>
    </location>
</feature>
<keyword evidence="1" id="KW-0175">Coiled coil</keyword>
<reference evidence="2" key="1">
    <citation type="journal article" date="2014" name="Front. Microbiol.">
        <title>High frequency of phylogenetically diverse reductive dehalogenase-homologous genes in deep subseafloor sedimentary metagenomes.</title>
        <authorList>
            <person name="Kawai M."/>
            <person name="Futagami T."/>
            <person name="Toyoda A."/>
            <person name="Takaki Y."/>
            <person name="Nishi S."/>
            <person name="Hori S."/>
            <person name="Arai W."/>
            <person name="Tsubouchi T."/>
            <person name="Morono Y."/>
            <person name="Uchiyama I."/>
            <person name="Ito T."/>
            <person name="Fujiyama A."/>
            <person name="Inagaki F."/>
            <person name="Takami H."/>
        </authorList>
    </citation>
    <scope>NUCLEOTIDE SEQUENCE</scope>
    <source>
        <strain evidence="2">Expedition CK06-06</strain>
    </source>
</reference>
<sequence>IEVYEKMREIFESRKEKVESKFKQVDEKIEEKLNLAINNTYESRKFETEAREFYVKIKNETLKRYEEKVYLINEQINTLRFETCRGKLLININKNKIHLSQLLGTLQARVEDYIETEQFKRAYLKVNKRQKNIEQELKDVNKRNKELIKEFNKQSNNLVLFEGCYICCL</sequence>
<name>X1FV85_9ZZZZ</name>
<feature type="coiled-coil region" evidence="1">
    <location>
        <begin position="1"/>
        <end position="35"/>
    </location>
</feature>
<comment type="caution">
    <text evidence="2">The sequence shown here is derived from an EMBL/GenBank/DDBJ whole genome shotgun (WGS) entry which is preliminary data.</text>
</comment>
<feature type="coiled-coil region" evidence="1">
    <location>
        <begin position="123"/>
        <end position="157"/>
    </location>
</feature>
<organism evidence="2">
    <name type="scientific">marine sediment metagenome</name>
    <dbReference type="NCBI Taxonomy" id="412755"/>
    <lineage>
        <taxon>unclassified sequences</taxon>
        <taxon>metagenomes</taxon>
        <taxon>ecological metagenomes</taxon>
    </lineage>
</organism>
<evidence type="ECO:0000313" key="2">
    <source>
        <dbReference type="EMBL" id="GAH48917.1"/>
    </source>
</evidence>
<accession>X1FV85</accession>
<evidence type="ECO:0000256" key="1">
    <source>
        <dbReference type="SAM" id="Coils"/>
    </source>
</evidence>
<gene>
    <name evidence="2" type="ORF">S03H2_33531</name>
</gene>
<protein>
    <submittedName>
        <fullName evidence="2">Uncharacterized protein</fullName>
    </submittedName>
</protein>
<dbReference type="AlphaFoldDB" id="X1FV85"/>
<proteinExistence type="predicted"/>